<sequence length="582" mass="62228">MRTLIRPFVAAACALLVLLAPVTQARATNPAPPKTLQTPGIDAHLGYIAQKTCTPSAKPGTTALLKALIKTWGGSSWGISRFCSSGGTSEHKEGRALDWHMDSRKAKDRAKVADMVKWMTANNGEVAYRLGVMYIIWNQRIWSIYYQELGWRKMASRGSWTANHKDHVHISLSWDGAMAQTSWWTGQVLTVPQLGPCGKSGRPACLPTIGRSSVKSFAHVTVDPFSPYPSVVPAIGGSARVGLTLKAVAGTWMPDGSTLTYQWLRDGKAITDATGTEYVVAAADVGHAIKLRVSATLGTTTVTKTSDETTDTVKGIFPTPRPVVTGDYVFSSKLSGTPGLGFPEGTSFGYQWQRDGKNIAGATAAEYDLTASDVGHDLRLRVRASLAGYTTDYTYTKAVEVQPLHFTATPEPTIDGILRVGGRLTSVPGDWQPTAVFTYVWYRNGKAIKAATKAGYTLTSSDLGKAITVRVRATLPGYQAVSRLSPPSVKVQSGLTSASAKLSDSTPRVGQAITVTTGTWKPSGVTFGYQWYRNGVVIDGAIEATYTVTAADKGKKLSARITGSLTGYPDASRTTARSSTVS</sequence>
<evidence type="ECO:0000313" key="4">
    <source>
        <dbReference type="Proteomes" id="UP000238164"/>
    </source>
</evidence>
<feature type="chain" id="PRO_5014854296" description="ARB-07466-like C-terminal domain-containing protein" evidence="1">
    <location>
        <begin position="28"/>
        <end position="582"/>
    </location>
</feature>
<dbReference type="Proteomes" id="UP000238164">
    <property type="component" value="Chromosome 1"/>
</dbReference>
<keyword evidence="4" id="KW-1185">Reference proteome</keyword>
<dbReference type="Pfam" id="PF26571">
    <property type="entry name" value="VldE"/>
    <property type="match status" value="1"/>
</dbReference>
<feature type="domain" description="ARB-07466-like C-terminal" evidence="2">
    <location>
        <begin position="56"/>
        <end position="164"/>
    </location>
</feature>
<dbReference type="OrthoDB" id="614750at2"/>
<dbReference type="KEGG" id="mgg:MPLG2_3025"/>
<evidence type="ECO:0000313" key="3">
    <source>
        <dbReference type="EMBL" id="SPD88055.1"/>
    </source>
</evidence>
<gene>
    <name evidence="3" type="ORF">MPLG2_3025</name>
</gene>
<protein>
    <recommendedName>
        <fullName evidence="2">ARB-07466-like C-terminal domain-containing protein</fullName>
    </recommendedName>
</protein>
<evidence type="ECO:0000256" key="1">
    <source>
        <dbReference type="SAM" id="SignalP"/>
    </source>
</evidence>
<dbReference type="RefSeq" id="WP_105186649.1">
    <property type="nucleotide sequence ID" value="NZ_BAAAGO010000061.1"/>
</dbReference>
<evidence type="ECO:0000259" key="2">
    <source>
        <dbReference type="Pfam" id="PF26571"/>
    </source>
</evidence>
<dbReference type="EMBL" id="LT985188">
    <property type="protein sequence ID" value="SPD88055.1"/>
    <property type="molecule type" value="Genomic_DNA"/>
</dbReference>
<keyword evidence="1" id="KW-0732">Signal</keyword>
<feature type="signal peptide" evidence="1">
    <location>
        <begin position="1"/>
        <end position="27"/>
    </location>
</feature>
<dbReference type="AlphaFoldDB" id="A0A2N9JJ14"/>
<name>A0A2N9JJ14_9ACTN</name>
<proteinExistence type="predicted"/>
<dbReference type="Gene3D" id="2.60.40.2700">
    <property type="match status" value="4"/>
</dbReference>
<dbReference type="InterPro" id="IPR058593">
    <property type="entry name" value="ARB_07466-like_C"/>
</dbReference>
<accession>A0A2N9JJ14</accession>
<reference evidence="3 4" key="1">
    <citation type="submission" date="2018-02" db="EMBL/GenBank/DDBJ databases">
        <authorList>
            <person name="Cohen D.B."/>
            <person name="Kent A.D."/>
        </authorList>
    </citation>
    <scope>NUCLEOTIDE SEQUENCE [LARGE SCALE GENOMIC DNA]</scope>
    <source>
        <strain evidence="3">1</strain>
    </source>
</reference>
<organism evidence="3 4">
    <name type="scientific">Micropruina glycogenica</name>
    <dbReference type="NCBI Taxonomy" id="75385"/>
    <lineage>
        <taxon>Bacteria</taxon>
        <taxon>Bacillati</taxon>
        <taxon>Actinomycetota</taxon>
        <taxon>Actinomycetes</taxon>
        <taxon>Propionibacteriales</taxon>
        <taxon>Nocardioidaceae</taxon>
        <taxon>Micropruina</taxon>
    </lineage>
</organism>